<dbReference type="RefSeq" id="WP_087143270.1">
    <property type="nucleotide sequence ID" value="NZ_FUKI01000098.1"/>
</dbReference>
<dbReference type="Proteomes" id="UP000195667">
    <property type="component" value="Unassembled WGS sequence"/>
</dbReference>
<evidence type="ECO:0000313" key="2">
    <source>
        <dbReference type="EMBL" id="SJM92151.1"/>
    </source>
</evidence>
<dbReference type="EMBL" id="FUKI01000098">
    <property type="protein sequence ID" value="SJM92151.1"/>
    <property type="molecule type" value="Genomic_DNA"/>
</dbReference>
<proteinExistence type="predicted"/>
<evidence type="ECO:0008006" key="4">
    <source>
        <dbReference type="Google" id="ProtNLM"/>
    </source>
</evidence>
<sequence length="177" mass="19470">MSNYSPLKKLLLIAAVLCETQLLTACAEHIAQPVKAIPPQISAAPQNTAYAPGLGEFMAQISTRHHKLWYAGKAKNWQLADYELEEIHEGLDDLAKYHPTHDKVKGSIPDLMATYMKAPLAQTETAIKAKNAADFRTGYDNITAGCNSCHQANDFGFNVIQRPVSNPFANQSFKNTP</sequence>
<protein>
    <recommendedName>
        <fullName evidence="4">Cytochrome c domain-containing protein</fullName>
    </recommendedName>
</protein>
<organism evidence="2 3">
    <name type="scientific">Crenothrix polyspora</name>
    <dbReference type="NCBI Taxonomy" id="360316"/>
    <lineage>
        <taxon>Bacteria</taxon>
        <taxon>Pseudomonadati</taxon>
        <taxon>Pseudomonadota</taxon>
        <taxon>Gammaproteobacteria</taxon>
        <taxon>Methylococcales</taxon>
        <taxon>Crenotrichaceae</taxon>
        <taxon>Crenothrix</taxon>
    </lineage>
</organism>
<evidence type="ECO:0000313" key="3">
    <source>
        <dbReference type="Proteomes" id="UP000195667"/>
    </source>
</evidence>
<gene>
    <name evidence="2" type="ORF">CRENPOLYSF1_240065</name>
</gene>
<evidence type="ECO:0000256" key="1">
    <source>
        <dbReference type="SAM" id="SignalP"/>
    </source>
</evidence>
<keyword evidence="3" id="KW-1185">Reference proteome</keyword>
<keyword evidence="1" id="KW-0732">Signal</keyword>
<feature type="chain" id="PRO_5012255506" description="Cytochrome c domain-containing protein" evidence="1">
    <location>
        <begin position="28"/>
        <end position="177"/>
    </location>
</feature>
<dbReference type="OrthoDB" id="6402114at2"/>
<accession>A0A1R4H7Z3</accession>
<dbReference type="AlphaFoldDB" id="A0A1R4H7Z3"/>
<reference evidence="3" key="1">
    <citation type="submission" date="2017-02" db="EMBL/GenBank/DDBJ databases">
        <authorList>
            <person name="Daims H."/>
        </authorList>
    </citation>
    <scope>NUCLEOTIDE SEQUENCE [LARGE SCALE GENOMIC DNA]</scope>
</reference>
<feature type="signal peptide" evidence="1">
    <location>
        <begin position="1"/>
        <end position="27"/>
    </location>
</feature>
<name>A0A1R4H7Z3_9GAMM</name>